<gene>
    <name evidence="1" type="ORF">DESAM_22794</name>
</gene>
<dbReference type="KEGG" id="dhy:DESAM_22794"/>
<dbReference type="EMBL" id="FO203522">
    <property type="protein sequence ID" value="CCO25061.1"/>
    <property type="molecule type" value="Genomic_DNA"/>
</dbReference>
<dbReference type="Proteomes" id="UP000010808">
    <property type="component" value="Chromosome"/>
</dbReference>
<dbReference type="PATRIC" id="fig|1121451.3.peg.3007"/>
<accession>L0RHK7</accession>
<reference evidence="1 2" key="1">
    <citation type="submission" date="2012-10" db="EMBL/GenBank/DDBJ databases">
        <authorList>
            <person name="Genoscope - CEA"/>
        </authorList>
    </citation>
    <scope>NUCLEOTIDE SEQUENCE [LARGE SCALE GENOMIC DNA]</scope>
    <source>
        <strain evidence="2">AM13 / DSM 14728</strain>
    </source>
</reference>
<dbReference type="STRING" id="1121451.DESAM_22794"/>
<keyword evidence="2" id="KW-1185">Reference proteome</keyword>
<evidence type="ECO:0008006" key="3">
    <source>
        <dbReference type="Google" id="ProtNLM"/>
    </source>
</evidence>
<sequence>MCGRCCKGICLYIDSKWIKKEKQFIKLTAKYEYLKRFEVCGKTDCNYLKFSCKCLSEAGTCMDYDNRPELCKRFPAPSIFAQNGELPQGCGFRMSTEADFEKILKEAINNEDHYKVDSGPD</sequence>
<evidence type="ECO:0000313" key="1">
    <source>
        <dbReference type="EMBL" id="CCO25061.1"/>
    </source>
</evidence>
<evidence type="ECO:0000313" key="2">
    <source>
        <dbReference type="Proteomes" id="UP000010808"/>
    </source>
</evidence>
<dbReference type="HOGENOM" id="CLU_2034282_0_0_7"/>
<dbReference type="AlphaFoldDB" id="L0RHK7"/>
<name>L0RHK7_9BACT</name>
<dbReference type="RefSeq" id="WP_015337659.1">
    <property type="nucleotide sequence ID" value="NC_020055.1"/>
</dbReference>
<dbReference type="eggNOG" id="COG0727">
    <property type="taxonomic scope" value="Bacteria"/>
</dbReference>
<organism evidence="1 2">
    <name type="scientific">Maridesulfovibrio hydrothermalis AM13 = DSM 14728</name>
    <dbReference type="NCBI Taxonomy" id="1121451"/>
    <lineage>
        <taxon>Bacteria</taxon>
        <taxon>Pseudomonadati</taxon>
        <taxon>Thermodesulfobacteriota</taxon>
        <taxon>Desulfovibrionia</taxon>
        <taxon>Desulfovibrionales</taxon>
        <taxon>Desulfovibrionaceae</taxon>
        <taxon>Maridesulfovibrio</taxon>
    </lineage>
</organism>
<proteinExistence type="predicted"/>
<protein>
    <recommendedName>
        <fullName evidence="3">YkgJ family cysteine cluster protein</fullName>
    </recommendedName>
</protein>